<keyword evidence="3" id="KW-1185">Reference proteome</keyword>
<comment type="caution">
    <text evidence="2">The sequence shown here is derived from an EMBL/GenBank/DDBJ whole genome shotgun (WGS) entry which is preliminary data.</text>
</comment>
<gene>
    <name evidence="2" type="ORF">RB653_008110</name>
</gene>
<organism evidence="2 3">
    <name type="scientific">Dictyostelium firmibasis</name>
    <dbReference type="NCBI Taxonomy" id="79012"/>
    <lineage>
        <taxon>Eukaryota</taxon>
        <taxon>Amoebozoa</taxon>
        <taxon>Evosea</taxon>
        <taxon>Eumycetozoa</taxon>
        <taxon>Dictyostelia</taxon>
        <taxon>Dictyosteliales</taxon>
        <taxon>Dictyosteliaceae</taxon>
        <taxon>Dictyostelium</taxon>
    </lineage>
</organism>
<accession>A0AAN7TS30</accession>
<proteinExistence type="predicted"/>
<evidence type="ECO:0000256" key="1">
    <source>
        <dbReference type="SAM" id="SignalP"/>
    </source>
</evidence>
<keyword evidence="1" id="KW-0732">Signal</keyword>
<dbReference type="EMBL" id="JAVFKY010000003">
    <property type="protein sequence ID" value="KAK5578439.1"/>
    <property type="molecule type" value="Genomic_DNA"/>
</dbReference>
<dbReference type="Proteomes" id="UP001344447">
    <property type="component" value="Unassembled WGS sequence"/>
</dbReference>
<feature type="signal peptide" evidence="1">
    <location>
        <begin position="1"/>
        <end position="19"/>
    </location>
</feature>
<reference evidence="2 3" key="1">
    <citation type="submission" date="2023-11" db="EMBL/GenBank/DDBJ databases">
        <title>Dfirmibasis_genome.</title>
        <authorList>
            <person name="Edelbroek B."/>
            <person name="Kjellin J."/>
            <person name="Jerlstrom-Hultqvist J."/>
            <person name="Soderbom F."/>
        </authorList>
    </citation>
    <scope>NUCLEOTIDE SEQUENCE [LARGE SCALE GENOMIC DNA]</scope>
    <source>
        <strain evidence="2 3">TNS-C-14</strain>
    </source>
</reference>
<protein>
    <submittedName>
        <fullName evidence="2">Uncharacterized protein</fullName>
    </submittedName>
</protein>
<dbReference type="AlphaFoldDB" id="A0AAN7TS30"/>
<evidence type="ECO:0000313" key="3">
    <source>
        <dbReference type="Proteomes" id="UP001344447"/>
    </source>
</evidence>
<sequence length="266" mass="30223">MYKQISLLILFSLFYISHSLISDYTPIIGRDLLTPADITRASLLTYDDQNKALTFAKSIQIETPMDVFNITFSNFYLNNIISLSNNNAFGAQSHYNNLISLYNGVNNLSLIGLNNSINYINTISKFTNMDTSKFQKITTSINDFKSNITSMQQIANSLAVAINNTKNTLPVNSPNSEVYKIVIDNYQLVIGSIVSISTHLEDLKTPLTEINSYITGIQNEVDFYLQFISTDQEYMASMNSFIKLILYRSNTFYSRSLLLTRLKDFF</sequence>
<evidence type="ECO:0000313" key="2">
    <source>
        <dbReference type="EMBL" id="KAK5578439.1"/>
    </source>
</evidence>
<feature type="chain" id="PRO_5043003342" evidence="1">
    <location>
        <begin position="20"/>
        <end position="266"/>
    </location>
</feature>
<name>A0AAN7TS30_9MYCE</name>